<evidence type="ECO:0000256" key="4">
    <source>
        <dbReference type="ARBA" id="ARBA00024195"/>
    </source>
</evidence>
<organism evidence="8 9">
    <name type="scientific">Aphis craccivora</name>
    <name type="common">Cowpea aphid</name>
    <dbReference type="NCBI Taxonomy" id="307492"/>
    <lineage>
        <taxon>Eukaryota</taxon>
        <taxon>Metazoa</taxon>
        <taxon>Ecdysozoa</taxon>
        <taxon>Arthropoda</taxon>
        <taxon>Hexapoda</taxon>
        <taxon>Insecta</taxon>
        <taxon>Pterygota</taxon>
        <taxon>Neoptera</taxon>
        <taxon>Paraneoptera</taxon>
        <taxon>Hemiptera</taxon>
        <taxon>Sternorrhyncha</taxon>
        <taxon>Aphidomorpha</taxon>
        <taxon>Aphidoidea</taxon>
        <taxon>Aphididae</taxon>
        <taxon>Aphidini</taxon>
        <taxon>Aphis</taxon>
        <taxon>Aphis</taxon>
    </lineage>
</organism>
<sequence>MIHYFIILLRYCIMYINCDGQPQQRCEMSSLQCTFLLFILCIMHLGCCAPQNNGKAADATTASISSVNNPTGIETYSAAEMCEKYSELIYVTLKNPILLVDNEDSYIKFKDCHDVLPLIVNGTLANPKEFPHMALLGYGQSPKDNFWGCGGSLISNRWILSAAHCEKYTDSEYVRWARLGELNYLTDTDDARPKDYKIVQRVIHPNYKKPMLYNDIALFRLEEDVTFSPYVRPICLNADPYMQSTTPQKVIATGWGQISQGWFVLLGFESYLPMTVFNNKSCTGSLSPDLLKVILDVTPATQCKSNYASAAKSQLPNGILNDSQMCAGYASGQKDTCTGDSGGPIQIPHSKYSCMYKQVGVTSFGKKCAEQNSPGVYTRVSNYLPWIEQIVWPKSD</sequence>
<feature type="domain" description="Peptidase S1" evidence="7">
    <location>
        <begin position="119"/>
        <end position="392"/>
    </location>
</feature>
<dbReference type="PRINTS" id="PR00722">
    <property type="entry name" value="CHYMOTRYPSIN"/>
</dbReference>
<dbReference type="GO" id="GO:0006508">
    <property type="term" value="P:proteolysis"/>
    <property type="evidence" value="ECO:0007669"/>
    <property type="project" value="UniProtKB-KW"/>
</dbReference>
<feature type="chain" id="PRO_5026081514" evidence="6">
    <location>
        <begin position="49"/>
        <end position="396"/>
    </location>
</feature>
<gene>
    <name evidence="8" type="ORF">FWK35_00004885</name>
</gene>
<name>A0A6G0Z573_APHCR</name>
<evidence type="ECO:0000256" key="6">
    <source>
        <dbReference type="SAM" id="SignalP"/>
    </source>
</evidence>
<dbReference type="InterPro" id="IPR001254">
    <property type="entry name" value="Trypsin_dom"/>
</dbReference>
<evidence type="ECO:0000313" key="9">
    <source>
        <dbReference type="Proteomes" id="UP000478052"/>
    </source>
</evidence>
<dbReference type="SUPFAM" id="SSF50494">
    <property type="entry name" value="Trypsin-like serine proteases"/>
    <property type="match status" value="1"/>
</dbReference>
<dbReference type="InterPro" id="IPR043504">
    <property type="entry name" value="Peptidase_S1_PA_chymotrypsin"/>
</dbReference>
<dbReference type="PROSITE" id="PS00134">
    <property type="entry name" value="TRYPSIN_HIS"/>
    <property type="match status" value="1"/>
</dbReference>
<evidence type="ECO:0000256" key="5">
    <source>
        <dbReference type="RuleBase" id="RU363034"/>
    </source>
</evidence>
<dbReference type="InterPro" id="IPR009003">
    <property type="entry name" value="Peptidase_S1_PA"/>
</dbReference>
<proteinExistence type="inferred from homology"/>
<evidence type="ECO:0000259" key="7">
    <source>
        <dbReference type="PROSITE" id="PS50240"/>
    </source>
</evidence>
<keyword evidence="5 8" id="KW-0645">Protease</keyword>
<dbReference type="Pfam" id="PF00089">
    <property type="entry name" value="Trypsin"/>
    <property type="match status" value="2"/>
</dbReference>
<dbReference type="PANTHER" id="PTHR24258:SF136">
    <property type="entry name" value="GH06673P-RELATED"/>
    <property type="match status" value="1"/>
</dbReference>
<dbReference type="InterPro" id="IPR033116">
    <property type="entry name" value="TRYPSIN_SER"/>
</dbReference>
<feature type="signal peptide" evidence="6">
    <location>
        <begin position="1"/>
        <end position="48"/>
    </location>
</feature>
<dbReference type="InterPro" id="IPR001314">
    <property type="entry name" value="Peptidase_S1A"/>
</dbReference>
<keyword evidence="2" id="KW-1015">Disulfide bond</keyword>
<comment type="similarity">
    <text evidence="4">Belongs to the peptidase S1 family. CLIP subfamily.</text>
</comment>
<evidence type="ECO:0000313" key="8">
    <source>
        <dbReference type="EMBL" id="KAF0765687.1"/>
    </source>
</evidence>
<evidence type="ECO:0000256" key="3">
    <source>
        <dbReference type="ARBA" id="ARBA00023180"/>
    </source>
</evidence>
<dbReference type="Gene3D" id="2.40.10.10">
    <property type="entry name" value="Trypsin-like serine proteases"/>
    <property type="match status" value="2"/>
</dbReference>
<dbReference type="SMART" id="SM00020">
    <property type="entry name" value="Tryp_SPc"/>
    <property type="match status" value="1"/>
</dbReference>
<comment type="caution">
    <text evidence="8">The sequence shown here is derived from an EMBL/GenBank/DDBJ whole genome shotgun (WGS) entry which is preliminary data.</text>
</comment>
<dbReference type="CDD" id="cd00190">
    <property type="entry name" value="Tryp_SPc"/>
    <property type="match status" value="1"/>
</dbReference>
<dbReference type="InterPro" id="IPR018114">
    <property type="entry name" value="TRYPSIN_HIS"/>
</dbReference>
<keyword evidence="1 6" id="KW-0732">Signal</keyword>
<dbReference type="EMBL" id="VUJU01001347">
    <property type="protein sequence ID" value="KAF0765687.1"/>
    <property type="molecule type" value="Genomic_DNA"/>
</dbReference>
<keyword evidence="9" id="KW-1185">Reference proteome</keyword>
<dbReference type="GO" id="GO:0004252">
    <property type="term" value="F:serine-type endopeptidase activity"/>
    <property type="evidence" value="ECO:0007669"/>
    <property type="project" value="InterPro"/>
</dbReference>
<reference evidence="8 9" key="1">
    <citation type="submission" date="2019-08" db="EMBL/GenBank/DDBJ databases">
        <title>Whole genome of Aphis craccivora.</title>
        <authorList>
            <person name="Voronova N.V."/>
            <person name="Shulinski R.S."/>
            <person name="Bandarenka Y.V."/>
            <person name="Zhorov D.G."/>
            <person name="Warner D."/>
        </authorList>
    </citation>
    <scope>NUCLEOTIDE SEQUENCE [LARGE SCALE GENOMIC DNA]</scope>
    <source>
        <strain evidence="8">180601</strain>
        <tissue evidence="8">Whole Body</tissue>
    </source>
</reference>
<dbReference type="AlphaFoldDB" id="A0A6G0Z573"/>
<evidence type="ECO:0000256" key="1">
    <source>
        <dbReference type="ARBA" id="ARBA00022729"/>
    </source>
</evidence>
<dbReference type="Proteomes" id="UP000478052">
    <property type="component" value="Unassembled WGS sequence"/>
</dbReference>
<protein>
    <submittedName>
        <fullName evidence="8">Serine protease snake-like</fullName>
    </submittedName>
</protein>
<keyword evidence="5" id="KW-0720">Serine protease</keyword>
<keyword evidence="3" id="KW-0325">Glycoprotein</keyword>
<dbReference type="OrthoDB" id="6339452at2759"/>
<dbReference type="PROSITE" id="PS50240">
    <property type="entry name" value="TRYPSIN_DOM"/>
    <property type="match status" value="1"/>
</dbReference>
<dbReference type="PANTHER" id="PTHR24258">
    <property type="entry name" value="SERINE PROTEASE-RELATED"/>
    <property type="match status" value="1"/>
</dbReference>
<evidence type="ECO:0000256" key="2">
    <source>
        <dbReference type="ARBA" id="ARBA00023157"/>
    </source>
</evidence>
<accession>A0A6G0Z573</accession>
<dbReference type="FunFam" id="2.40.10.10:FF:000028">
    <property type="entry name" value="Serine protease easter"/>
    <property type="match status" value="1"/>
</dbReference>
<dbReference type="PROSITE" id="PS00135">
    <property type="entry name" value="TRYPSIN_SER"/>
    <property type="match status" value="1"/>
</dbReference>
<keyword evidence="5" id="KW-0378">Hydrolase</keyword>